<dbReference type="EMBL" id="EQ962652">
    <property type="protein sequence ID" value="EED22719.1"/>
    <property type="molecule type" value="Genomic_DNA"/>
</dbReference>
<keyword evidence="6 8" id="KW-0472">Membrane</keyword>
<evidence type="ECO:0000256" key="4">
    <source>
        <dbReference type="ARBA" id="ARBA00022989"/>
    </source>
</evidence>
<feature type="transmembrane region" description="Helical" evidence="8">
    <location>
        <begin position="249"/>
        <end position="269"/>
    </location>
</feature>
<evidence type="ECO:0000256" key="5">
    <source>
        <dbReference type="ARBA" id="ARBA00023065"/>
    </source>
</evidence>
<dbReference type="HOGENOM" id="CLU_507321_0_0_1"/>
<dbReference type="RefSeq" id="XP_002340106.1">
    <property type="nucleotide sequence ID" value="XM_002340065.1"/>
</dbReference>
<dbReference type="InterPro" id="IPR017927">
    <property type="entry name" value="FAD-bd_FR_type"/>
</dbReference>
<keyword evidence="4 8" id="KW-1133">Transmembrane helix</keyword>
<dbReference type="GO" id="GO:0005886">
    <property type="term" value="C:plasma membrane"/>
    <property type="evidence" value="ECO:0007669"/>
    <property type="project" value="TreeGrafter"/>
</dbReference>
<dbReference type="InterPro" id="IPR013130">
    <property type="entry name" value="Fe3_Rdtase_TM_dom"/>
</dbReference>
<dbReference type="InterPro" id="IPR039261">
    <property type="entry name" value="FNR_nucleotide-bd"/>
</dbReference>
<dbReference type="GO" id="GO:0006826">
    <property type="term" value="P:iron ion transport"/>
    <property type="evidence" value="ECO:0007669"/>
    <property type="project" value="TreeGrafter"/>
</dbReference>
<feature type="compositionally biased region" description="Low complexity" evidence="7">
    <location>
        <begin position="77"/>
        <end position="87"/>
    </location>
</feature>
<sequence>MDSYADYTSQLPRFKFDNFAMDTIGEDSESNVEIDLEFTDADSESYYSETESDKAFVVPDGNLDHVDPTYEPGETESSSGSDWSDGSDIQNFEILDKREVDGPRSKYTEYRVCLWVEERHLNTLLSLERLAAEGFDSVTHLMDPTTIYASTAGGLVFGTLFKHLTYPFLLQRHRLAGPWTRAAVLMYLLYAAINLFCISFRAVSSSEIARRAGNLSLSNLIISFGSGSFDCCTDVFGVPRRVCQQAHRATAWMVTILLAIHITASLPANPQYFRVDTQDSLSGWIGAVLVAGIVLVSMPYLRHHAYEVSFRTHQTLAVALLYAIWQHLTSTAQLPRLYVIMALVLPTLGLVYDSTMTLFRNGIIPFRGRTAMVLSHGRSGAANRGAGILRIALPRPTKVEPGQHVGVWMPTVSFWSWAQIHPYMVVSWEHGPVDELDVFIQAHRGFSGKLLQHAPVGSMRAVSFPGLIIGPHGISKNLNRYERVLAITSDSGIASVVSHVKRLISSHANPESRARSVHLVWQLDQAGRFITSTGVRN</sequence>
<dbReference type="GO" id="GO:0000293">
    <property type="term" value="F:ferric-chelate reductase activity"/>
    <property type="evidence" value="ECO:0007669"/>
    <property type="project" value="TreeGrafter"/>
</dbReference>
<feature type="domain" description="FAD-binding FR-type" evidence="9">
    <location>
        <begin position="366"/>
        <end position="478"/>
    </location>
</feature>
<dbReference type="Pfam" id="PF01794">
    <property type="entry name" value="Ferric_reduct"/>
    <property type="match status" value="1"/>
</dbReference>
<dbReference type="PANTHER" id="PTHR32361:SF26">
    <property type="entry name" value="FAD-BINDING 8 DOMAIN-CONTAINING PROTEIN-RELATED"/>
    <property type="match status" value="1"/>
</dbReference>
<dbReference type="InterPro" id="IPR013112">
    <property type="entry name" value="FAD-bd_8"/>
</dbReference>
<dbReference type="CDD" id="cd06186">
    <property type="entry name" value="NOX_Duox_like_FAD_NADP"/>
    <property type="match status" value="1"/>
</dbReference>
<dbReference type="Pfam" id="PF08022">
    <property type="entry name" value="FAD_binding_8"/>
    <property type="match status" value="1"/>
</dbReference>
<evidence type="ECO:0000256" key="7">
    <source>
        <dbReference type="SAM" id="MobiDB-lite"/>
    </source>
</evidence>
<proteinExistence type="predicted"/>
<protein>
    <recommendedName>
        <fullName evidence="9">FAD-binding FR-type domain-containing protein</fullName>
    </recommendedName>
</protein>
<dbReference type="AlphaFoldDB" id="B8LX69"/>
<evidence type="ECO:0000256" key="2">
    <source>
        <dbReference type="ARBA" id="ARBA00022448"/>
    </source>
</evidence>
<dbReference type="GeneID" id="8110247"/>
<reference evidence="11" key="1">
    <citation type="journal article" date="2015" name="Genome Announc.">
        <title>Genome sequence of the AIDS-associated pathogen Penicillium marneffei (ATCC18224) and its near taxonomic relative Talaromyces stipitatus (ATCC10500).</title>
        <authorList>
            <person name="Nierman W.C."/>
            <person name="Fedorova-Abrams N.D."/>
            <person name="Andrianopoulos A."/>
        </authorList>
    </citation>
    <scope>NUCLEOTIDE SEQUENCE [LARGE SCALE GENOMIC DNA]</scope>
    <source>
        <strain evidence="11">ATCC 10500 / CBS 375.48 / QM 6759 / NRRL 1006</strain>
    </source>
</reference>
<feature type="transmembrane region" description="Helical" evidence="8">
    <location>
        <begin position="147"/>
        <end position="170"/>
    </location>
</feature>
<feature type="region of interest" description="Disordered" evidence="7">
    <location>
        <begin position="58"/>
        <end position="87"/>
    </location>
</feature>
<evidence type="ECO:0000259" key="9">
    <source>
        <dbReference type="PROSITE" id="PS51384"/>
    </source>
</evidence>
<dbReference type="InterPro" id="IPR051410">
    <property type="entry name" value="Ferric/Cupric_Reductase"/>
</dbReference>
<evidence type="ECO:0000256" key="3">
    <source>
        <dbReference type="ARBA" id="ARBA00022692"/>
    </source>
</evidence>
<feature type="transmembrane region" description="Helical" evidence="8">
    <location>
        <begin position="281"/>
        <end position="301"/>
    </location>
</feature>
<dbReference type="GO" id="GO:0015677">
    <property type="term" value="P:copper ion import"/>
    <property type="evidence" value="ECO:0007669"/>
    <property type="project" value="TreeGrafter"/>
</dbReference>
<evidence type="ECO:0000313" key="10">
    <source>
        <dbReference type="EMBL" id="EED22719.1"/>
    </source>
</evidence>
<dbReference type="PANTHER" id="PTHR32361">
    <property type="entry name" value="FERRIC/CUPRIC REDUCTASE TRANSMEMBRANE COMPONENT"/>
    <property type="match status" value="1"/>
</dbReference>
<evidence type="ECO:0000256" key="1">
    <source>
        <dbReference type="ARBA" id="ARBA00004141"/>
    </source>
</evidence>
<keyword evidence="3 8" id="KW-0812">Transmembrane</keyword>
<dbReference type="VEuPathDB" id="FungiDB:TSTA_062070"/>
<accession>B8LX69</accession>
<dbReference type="Gene3D" id="3.40.50.80">
    <property type="entry name" value="Nucleotide-binding domain of ferredoxin-NADP reductase (FNR) module"/>
    <property type="match status" value="1"/>
</dbReference>
<dbReference type="GO" id="GO:0006879">
    <property type="term" value="P:intracellular iron ion homeostasis"/>
    <property type="evidence" value="ECO:0007669"/>
    <property type="project" value="TreeGrafter"/>
</dbReference>
<feature type="transmembrane region" description="Helical" evidence="8">
    <location>
        <begin position="182"/>
        <end position="203"/>
    </location>
</feature>
<dbReference type="InParanoid" id="B8LX69"/>
<organism evidence="10 11">
    <name type="scientific">Talaromyces stipitatus (strain ATCC 10500 / CBS 375.48 / QM 6759 / NRRL 1006)</name>
    <name type="common">Penicillium stipitatum</name>
    <dbReference type="NCBI Taxonomy" id="441959"/>
    <lineage>
        <taxon>Eukaryota</taxon>
        <taxon>Fungi</taxon>
        <taxon>Dikarya</taxon>
        <taxon>Ascomycota</taxon>
        <taxon>Pezizomycotina</taxon>
        <taxon>Eurotiomycetes</taxon>
        <taxon>Eurotiomycetidae</taxon>
        <taxon>Eurotiales</taxon>
        <taxon>Trichocomaceae</taxon>
        <taxon>Talaromyces</taxon>
        <taxon>Talaromyces sect. Talaromyces</taxon>
    </lineage>
</organism>
<evidence type="ECO:0000256" key="8">
    <source>
        <dbReference type="SAM" id="Phobius"/>
    </source>
</evidence>
<keyword evidence="5" id="KW-0406">Ion transport</keyword>
<dbReference type="eggNOG" id="KOG0039">
    <property type="taxonomic scope" value="Eukaryota"/>
</dbReference>
<comment type="subcellular location">
    <subcellularLocation>
        <location evidence="1">Membrane</location>
        <topology evidence="1">Multi-pass membrane protein</topology>
    </subcellularLocation>
</comment>
<dbReference type="Proteomes" id="UP000001745">
    <property type="component" value="Unassembled WGS sequence"/>
</dbReference>
<feature type="transmembrane region" description="Helical" evidence="8">
    <location>
        <begin position="337"/>
        <end position="359"/>
    </location>
</feature>
<gene>
    <name evidence="10" type="ORF">TSTA_062070</name>
</gene>
<dbReference type="PROSITE" id="PS51384">
    <property type="entry name" value="FAD_FR"/>
    <property type="match status" value="1"/>
</dbReference>
<dbReference type="PhylomeDB" id="B8LX69"/>
<dbReference type="STRING" id="441959.B8LX69"/>
<evidence type="ECO:0000313" key="11">
    <source>
        <dbReference type="Proteomes" id="UP000001745"/>
    </source>
</evidence>
<keyword evidence="11" id="KW-1185">Reference proteome</keyword>
<evidence type="ECO:0000256" key="6">
    <source>
        <dbReference type="ARBA" id="ARBA00023136"/>
    </source>
</evidence>
<keyword evidence="2" id="KW-0813">Transport</keyword>
<name>B8LX69_TALSN</name>